<comment type="catalytic activity">
    <reaction evidence="4">
        <text>L-methionyl-[protein] + [thioredoxin]-disulfide + H2O = L-methionyl-(R)-S-oxide-[protein] + [thioredoxin]-dithiol</text>
        <dbReference type="Rhea" id="RHEA:24164"/>
        <dbReference type="Rhea" id="RHEA-COMP:10698"/>
        <dbReference type="Rhea" id="RHEA-COMP:10700"/>
        <dbReference type="Rhea" id="RHEA-COMP:12313"/>
        <dbReference type="Rhea" id="RHEA-COMP:12314"/>
        <dbReference type="ChEBI" id="CHEBI:15377"/>
        <dbReference type="ChEBI" id="CHEBI:16044"/>
        <dbReference type="ChEBI" id="CHEBI:29950"/>
        <dbReference type="ChEBI" id="CHEBI:45764"/>
        <dbReference type="ChEBI" id="CHEBI:50058"/>
        <dbReference type="EC" id="1.8.4.12"/>
    </reaction>
</comment>
<dbReference type="PROSITE" id="PS51790">
    <property type="entry name" value="MSRB"/>
    <property type="match status" value="1"/>
</dbReference>
<proteinExistence type="predicted"/>
<dbReference type="SUPFAM" id="SSF51316">
    <property type="entry name" value="Mss4-like"/>
    <property type="match status" value="1"/>
</dbReference>
<dbReference type="Gene3D" id="2.170.150.20">
    <property type="entry name" value="Peptide methionine sulfoxide reductase"/>
    <property type="match status" value="1"/>
</dbReference>
<dbReference type="InterPro" id="IPR028427">
    <property type="entry name" value="Met_Sox_Rdtase_MsrB"/>
</dbReference>
<comment type="caution">
    <text evidence="6">The sequence shown here is derived from an EMBL/GenBank/DDBJ whole genome shotgun (WGS) entry which is preliminary data.</text>
</comment>
<dbReference type="InterPro" id="IPR011057">
    <property type="entry name" value="Mss4-like_sf"/>
</dbReference>
<accession>A0A418XNE8</accession>
<evidence type="ECO:0000313" key="6">
    <source>
        <dbReference type="EMBL" id="RJG13989.1"/>
    </source>
</evidence>
<feature type="domain" description="MsrB" evidence="5">
    <location>
        <begin position="45"/>
        <end position="166"/>
    </location>
</feature>
<protein>
    <recommendedName>
        <fullName evidence="1">peptide-methionine (R)-S-oxide reductase</fullName>
        <ecNumber evidence="1">1.8.4.12</ecNumber>
    </recommendedName>
</protein>
<keyword evidence="2" id="KW-0862">Zinc</keyword>
<dbReference type="GO" id="GO:0033743">
    <property type="term" value="F:peptide-methionine (R)-S-oxide reductase activity"/>
    <property type="evidence" value="ECO:0007669"/>
    <property type="project" value="UniProtKB-EC"/>
</dbReference>
<keyword evidence="7" id="KW-1185">Reference proteome</keyword>
<evidence type="ECO:0000256" key="2">
    <source>
        <dbReference type="ARBA" id="ARBA00022833"/>
    </source>
</evidence>
<gene>
    <name evidence="6" type="primary">msrB</name>
    <name evidence="6" type="ORF">D3879_12450</name>
</gene>
<evidence type="ECO:0000256" key="1">
    <source>
        <dbReference type="ARBA" id="ARBA00012499"/>
    </source>
</evidence>
<dbReference type="AlphaFoldDB" id="A0A418XNE8"/>
<evidence type="ECO:0000256" key="4">
    <source>
        <dbReference type="ARBA" id="ARBA00048488"/>
    </source>
</evidence>
<dbReference type="Pfam" id="PF01641">
    <property type="entry name" value="SelR"/>
    <property type="match status" value="1"/>
</dbReference>
<sequence length="175" mass="19502">MNRRTLLQGFALLSTLPLSGVYLRTRTAAAQANVEANVIPLDKPHSAWRELVPPAAYAVLFEEDTEPAGSSPLNDEHRDGSYICAACYLPLFDSQHKFDSGTGWPSFTQDIPGHTAFSRDFKLFYPRTEYHCARCGGHQGHMFDDGPPPRGERWCNNGVALRFIPRSEPLPALRS</sequence>
<evidence type="ECO:0000256" key="3">
    <source>
        <dbReference type="ARBA" id="ARBA00023002"/>
    </source>
</evidence>
<name>A0A418XNE8_9PSED</name>
<organism evidence="6 7">
    <name type="scientific">Pseudomonas cavernicola</name>
    <dbReference type="NCBI Taxonomy" id="2320866"/>
    <lineage>
        <taxon>Bacteria</taxon>
        <taxon>Pseudomonadati</taxon>
        <taxon>Pseudomonadota</taxon>
        <taxon>Gammaproteobacteria</taxon>
        <taxon>Pseudomonadales</taxon>
        <taxon>Pseudomonadaceae</taxon>
        <taxon>Pseudomonas</taxon>
    </lineage>
</organism>
<dbReference type="EC" id="1.8.4.12" evidence="1"/>
<dbReference type="OrthoDB" id="9785497at2"/>
<reference evidence="6 7" key="1">
    <citation type="submission" date="2018-09" db="EMBL/GenBank/DDBJ databases">
        <authorList>
            <person name="Zhu H."/>
        </authorList>
    </citation>
    <scope>NUCLEOTIDE SEQUENCE [LARGE SCALE GENOMIC DNA]</scope>
    <source>
        <strain evidence="6 7">K1S02-6</strain>
    </source>
</reference>
<dbReference type="GO" id="GO:0030091">
    <property type="term" value="P:protein repair"/>
    <property type="evidence" value="ECO:0007669"/>
    <property type="project" value="InterPro"/>
</dbReference>
<dbReference type="GO" id="GO:0006979">
    <property type="term" value="P:response to oxidative stress"/>
    <property type="evidence" value="ECO:0007669"/>
    <property type="project" value="InterPro"/>
</dbReference>
<dbReference type="NCBIfam" id="TIGR00357">
    <property type="entry name" value="peptide-methionine (R)-S-oxide reductase MsrB"/>
    <property type="match status" value="1"/>
</dbReference>
<evidence type="ECO:0000259" key="5">
    <source>
        <dbReference type="PROSITE" id="PS51790"/>
    </source>
</evidence>
<dbReference type="Proteomes" id="UP000284021">
    <property type="component" value="Unassembled WGS sequence"/>
</dbReference>
<dbReference type="EMBL" id="QYUR01000002">
    <property type="protein sequence ID" value="RJG13989.1"/>
    <property type="molecule type" value="Genomic_DNA"/>
</dbReference>
<dbReference type="PANTHER" id="PTHR10173">
    <property type="entry name" value="METHIONINE SULFOXIDE REDUCTASE"/>
    <property type="match status" value="1"/>
</dbReference>
<keyword evidence="3 6" id="KW-0560">Oxidoreductase</keyword>
<evidence type="ECO:0000313" key="7">
    <source>
        <dbReference type="Proteomes" id="UP000284021"/>
    </source>
</evidence>
<dbReference type="InterPro" id="IPR002579">
    <property type="entry name" value="Met_Sox_Rdtase_MsrB_dom"/>
</dbReference>
<dbReference type="PANTHER" id="PTHR10173:SF57">
    <property type="entry name" value="PEPTIDE-METHIONINE (R)-S-OXIDE REDUCTASE"/>
    <property type="match status" value="1"/>
</dbReference>
<dbReference type="GO" id="GO:0005737">
    <property type="term" value="C:cytoplasm"/>
    <property type="evidence" value="ECO:0007669"/>
    <property type="project" value="TreeGrafter"/>
</dbReference>
<dbReference type="RefSeq" id="WP_119954539.1">
    <property type="nucleotide sequence ID" value="NZ_QYUR01000002.1"/>
</dbReference>